<feature type="domain" description="HD" evidence="1">
    <location>
        <begin position="25"/>
        <end position="128"/>
    </location>
</feature>
<dbReference type="EMBL" id="AP022566">
    <property type="protein sequence ID" value="BBX30468.1"/>
    <property type="molecule type" value="Genomic_DNA"/>
</dbReference>
<keyword evidence="2" id="KW-0614">Plasmid</keyword>
<geneLocation type="plasmid" evidence="2 3">
    <name>pJCM12272</name>
</geneLocation>
<dbReference type="AlphaFoldDB" id="A0A6N4V1K6"/>
<sequence length="258" mass="27428">MRVSLDVERARQIAEALLADAVPRRWSHTIGVATTAAELAKVLAPESADEIVCAAWLHDIGYAPCLIDTRFHPIDGAAYLAAYVGMSGGIPAEVVGLVAHHTGAAFEAQERGLQHLLAEYAVPEAAKLAILSCADLCTGPDGSSVNPGDRLIEVLTRYPADHPVHRAITKSAPLLVAHARRVLAAAEAARNAEQRQGAPAERLASWISADHGDIFSEEEIRNLERKVAVGQLGREAAQGVWAFGTGDNGRFNSARGVR</sequence>
<dbReference type="SUPFAM" id="SSF109604">
    <property type="entry name" value="HD-domain/PDEase-like"/>
    <property type="match status" value="1"/>
</dbReference>
<dbReference type="Pfam" id="PF01966">
    <property type="entry name" value="HD"/>
    <property type="match status" value="1"/>
</dbReference>
<dbReference type="InterPro" id="IPR006674">
    <property type="entry name" value="HD_domain"/>
</dbReference>
<dbReference type="Proteomes" id="UP000466906">
    <property type="component" value="Plasmid pJCM12272"/>
</dbReference>
<dbReference type="RefSeq" id="WP_163670531.1">
    <property type="nucleotide sequence ID" value="NZ_BAAAKC010000002.1"/>
</dbReference>
<dbReference type="Gene3D" id="1.10.3210.10">
    <property type="entry name" value="Hypothetical protein af1432"/>
    <property type="match status" value="1"/>
</dbReference>
<keyword evidence="3" id="KW-1185">Reference proteome</keyword>
<evidence type="ECO:0000313" key="2">
    <source>
        <dbReference type="EMBL" id="BBX30468.1"/>
    </source>
</evidence>
<name>A0A6N4V1K6_9MYCO</name>
<reference evidence="2 3" key="1">
    <citation type="journal article" date="2019" name="Emerg. Microbes Infect.">
        <title>Comprehensive subspecies identification of 175 nontuberculous mycobacteria species based on 7547 genomic profiles.</title>
        <authorList>
            <person name="Matsumoto Y."/>
            <person name="Kinjo T."/>
            <person name="Motooka D."/>
            <person name="Nabeya D."/>
            <person name="Jung N."/>
            <person name="Uechi K."/>
            <person name="Horii T."/>
            <person name="Iida T."/>
            <person name="Fujita J."/>
            <person name="Nakamura S."/>
        </authorList>
    </citation>
    <scope>NUCLEOTIDE SEQUENCE [LARGE SCALE GENOMIC DNA]</scope>
    <source>
        <strain evidence="2 3">JCM 12272</strain>
        <plasmid evidence="2">pJCM12272</plasmid>
    </source>
</reference>
<gene>
    <name evidence="2" type="ORF">MALV_55930</name>
</gene>
<proteinExistence type="predicted"/>
<dbReference type="KEGG" id="malv:MALV_55930"/>
<dbReference type="InterPro" id="IPR003607">
    <property type="entry name" value="HD/PDEase_dom"/>
</dbReference>
<dbReference type="CDD" id="cd00077">
    <property type="entry name" value="HDc"/>
    <property type="match status" value="1"/>
</dbReference>
<accession>A0A6N4V1K6</accession>
<organism evidence="2 3">
    <name type="scientific">Mycolicibacterium alvei</name>
    <dbReference type="NCBI Taxonomy" id="67081"/>
    <lineage>
        <taxon>Bacteria</taxon>
        <taxon>Bacillati</taxon>
        <taxon>Actinomycetota</taxon>
        <taxon>Actinomycetes</taxon>
        <taxon>Mycobacteriales</taxon>
        <taxon>Mycobacteriaceae</taxon>
        <taxon>Mycolicibacterium</taxon>
    </lineage>
</organism>
<evidence type="ECO:0000259" key="1">
    <source>
        <dbReference type="Pfam" id="PF01966"/>
    </source>
</evidence>
<protein>
    <recommendedName>
        <fullName evidence="1">HD domain-containing protein</fullName>
    </recommendedName>
</protein>
<evidence type="ECO:0000313" key="3">
    <source>
        <dbReference type="Proteomes" id="UP000466906"/>
    </source>
</evidence>